<evidence type="ECO:0000313" key="2">
    <source>
        <dbReference type="EMBL" id="EYC11454.1"/>
    </source>
</evidence>
<evidence type="ECO:0000256" key="1">
    <source>
        <dbReference type="SAM" id="SignalP"/>
    </source>
</evidence>
<comment type="caution">
    <text evidence="2">The sequence shown here is derived from an EMBL/GenBank/DDBJ whole genome shotgun (WGS) entry which is preliminary data.</text>
</comment>
<protein>
    <recommendedName>
        <fullName evidence="4">Secreted protein</fullName>
    </recommendedName>
</protein>
<evidence type="ECO:0000313" key="3">
    <source>
        <dbReference type="Proteomes" id="UP000024635"/>
    </source>
</evidence>
<proteinExistence type="predicted"/>
<dbReference type="AlphaFoldDB" id="A0A016U813"/>
<feature type="signal peptide" evidence="1">
    <location>
        <begin position="1"/>
        <end position="20"/>
    </location>
</feature>
<name>A0A016U813_9BILA</name>
<reference evidence="3" key="1">
    <citation type="journal article" date="2015" name="Nat. Genet.">
        <title>The genome and transcriptome of the zoonotic hookworm Ancylostoma ceylanicum identify infection-specific gene families.</title>
        <authorList>
            <person name="Schwarz E.M."/>
            <person name="Hu Y."/>
            <person name="Antoshechkin I."/>
            <person name="Miller M.M."/>
            <person name="Sternberg P.W."/>
            <person name="Aroian R.V."/>
        </authorList>
    </citation>
    <scope>NUCLEOTIDE SEQUENCE</scope>
    <source>
        <strain evidence="3">HY135</strain>
    </source>
</reference>
<evidence type="ECO:0008006" key="4">
    <source>
        <dbReference type="Google" id="ProtNLM"/>
    </source>
</evidence>
<feature type="chain" id="PRO_5001488954" description="Secreted protein" evidence="1">
    <location>
        <begin position="21"/>
        <end position="67"/>
    </location>
</feature>
<accession>A0A016U813</accession>
<organism evidence="2 3">
    <name type="scientific">Ancylostoma ceylanicum</name>
    <dbReference type="NCBI Taxonomy" id="53326"/>
    <lineage>
        <taxon>Eukaryota</taxon>
        <taxon>Metazoa</taxon>
        <taxon>Ecdysozoa</taxon>
        <taxon>Nematoda</taxon>
        <taxon>Chromadorea</taxon>
        <taxon>Rhabditida</taxon>
        <taxon>Rhabditina</taxon>
        <taxon>Rhabditomorpha</taxon>
        <taxon>Strongyloidea</taxon>
        <taxon>Ancylostomatidae</taxon>
        <taxon>Ancylostomatinae</taxon>
        <taxon>Ancylostoma</taxon>
    </lineage>
</organism>
<keyword evidence="1" id="KW-0732">Signal</keyword>
<sequence length="67" mass="7346">MQPSGVAALSTLTIWRLVWLHPTTTCCWDGLSPDISIPSISSSSSFDCDMTLLVFGSIVRTWTCSYC</sequence>
<keyword evidence="3" id="KW-1185">Reference proteome</keyword>
<dbReference type="Proteomes" id="UP000024635">
    <property type="component" value="Unassembled WGS sequence"/>
</dbReference>
<dbReference type="EMBL" id="JARK01001386">
    <property type="protein sequence ID" value="EYC11454.1"/>
    <property type="molecule type" value="Genomic_DNA"/>
</dbReference>
<gene>
    <name evidence="2" type="primary">Acey_s0050.g1923</name>
    <name evidence="2" type="ORF">Y032_0050g1923</name>
</gene>